<evidence type="ECO:0000256" key="2">
    <source>
        <dbReference type="ARBA" id="ARBA00023125"/>
    </source>
</evidence>
<dbReference type="PROSITE" id="PS50977">
    <property type="entry name" value="HTH_TETR_2"/>
    <property type="match status" value="1"/>
</dbReference>
<organism evidence="7 8">
    <name type="scientific">Solimonas aquatica</name>
    <dbReference type="NCBI Taxonomy" id="489703"/>
    <lineage>
        <taxon>Bacteria</taxon>
        <taxon>Pseudomonadati</taxon>
        <taxon>Pseudomonadota</taxon>
        <taxon>Gammaproteobacteria</taxon>
        <taxon>Nevskiales</taxon>
        <taxon>Nevskiaceae</taxon>
        <taxon>Solimonas</taxon>
    </lineage>
</organism>
<evidence type="ECO:0000313" key="7">
    <source>
        <dbReference type="EMBL" id="SEQ84227.1"/>
    </source>
</evidence>
<protein>
    <submittedName>
        <fullName evidence="7">Transcriptional regulator, TetR family</fullName>
    </submittedName>
</protein>
<reference evidence="7 8" key="1">
    <citation type="submission" date="2016-10" db="EMBL/GenBank/DDBJ databases">
        <authorList>
            <person name="de Groot N.N."/>
        </authorList>
    </citation>
    <scope>NUCLEOTIDE SEQUENCE [LARGE SCALE GENOMIC DNA]</scope>
    <source>
        <strain evidence="7 8">DSM 25927</strain>
    </source>
</reference>
<dbReference type="GO" id="GO:0000976">
    <property type="term" value="F:transcription cis-regulatory region binding"/>
    <property type="evidence" value="ECO:0007669"/>
    <property type="project" value="TreeGrafter"/>
</dbReference>
<keyword evidence="1" id="KW-0805">Transcription regulation</keyword>
<keyword evidence="3" id="KW-0804">Transcription</keyword>
<gene>
    <name evidence="7" type="ORF">SAMN04488038_11194</name>
</gene>
<dbReference type="Gene3D" id="1.10.357.10">
    <property type="entry name" value="Tetracycline Repressor, domain 2"/>
    <property type="match status" value="1"/>
</dbReference>
<dbReference type="Pfam" id="PF00440">
    <property type="entry name" value="TetR_N"/>
    <property type="match status" value="1"/>
</dbReference>
<dbReference type="SUPFAM" id="SSF48498">
    <property type="entry name" value="Tetracyclin repressor-like, C-terminal domain"/>
    <property type="match status" value="1"/>
</dbReference>
<dbReference type="PRINTS" id="PR00455">
    <property type="entry name" value="HTHTETR"/>
</dbReference>
<feature type="DNA-binding region" description="H-T-H motif" evidence="4">
    <location>
        <begin position="46"/>
        <end position="65"/>
    </location>
</feature>
<dbReference type="OrthoDB" id="5293556at2"/>
<dbReference type="EMBL" id="FOFS01000011">
    <property type="protein sequence ID" value="SEQ84227.1"/>
    <property type="molecule type" value="Genomic_DNA"/>
</dbReference>
<sequence length="216" mass="23837">MSTARVARPRGRPKSDANSQGGADTRELILQVSARLFLSQGYSATTLRQIADAAKIKAGSIYYHFSSKEEILQEILDTGINAVRQSAQERVAALPRNASSKAKVEAAMIGHLEGLTRHGGEFSSASTRVYGHLPEHLKKQNQKLRNEYSKFWDGLLAEAKSKGELRPHLTTSVARLVVVGAINWTTEWYDPKRDKLDEVVPQMVKMLSDGLFMSAG</sequence>
<evidence type="ECO:0000313" key="8">
    <source>
        <dbReference type="Proteomes" id="UP000199233"/>
    </source>
</evidence>
<evidence type="ECO:0000256" key="5">
    <source>
        <dbReference type="SAM" id="MobiDB-lite"/>
    </source>
</evidence>
<name>A0A1H9JBT4_9GAMM</name>
<proteinExistence type="predicted"/>
<dbReference type="PANTHER" id="PTHR30055:SF234">
    <property type="entry name" value="HTH-TYPE TRANSCRIPTIONAL REGULATOR BETI"/>
    <property type="match status" value="1"/>
</dbReference>
<evidence type="ECO:0000256" key="3">
    <source>
        <dbReference type="ARBA" id="ARBA00023163"/>
    </source>
</evidence>
<dbReference type="Proteomes" id="UP000199233">
    <property type="component" value="Unassembled WGS sequence"/>
</dbReference>
<evidence type="ECO:0000259" key="6">
    <source>
        <dbReference type="PROSITE" id="PS50977"/>
    </source>
</evidence>
<dbReference type="SUPFAM" id="SSF46689">
    <property type="entry name" value="Homeodomain-like"/>
    <property type="match status" value="1"/>
</dbReference>
<dbReference type="InterPro" id="IPR001647">
    <property type="entry name" value="HTH_TetR"/>
</dbReference>
<evidence type="ECO:0000256" key="1">
    <source>
        <dbReference type="ARBA" id="ARBA00023015"/>
    </source>
</evidence>
<keyword evidence="2 4" id="KW-0238">DNA-binding</keyword>
<accession>A0A1H9JBT4</accession>
<dbReference type="InterPro" id="IPR036271">
    <property type="entry name" value="Tet_transcr_reg_TetR-rel_C_sf"/>
</dbReference>
<dbReference type="InterPro" id="IPR041490">
    <property type="entry name" value="KstR2_TetR_C"/>
</dbReference>
<evidence type="ECO:0000256" key="4">
    <source>
        <dbReference type="PROSITE-ProRule" id="PRU00335"/>
    </source>
</evidence>
<dbReference type="RefSeq" id="WP_093287588.1">
    <property type="nucleotide sequence ID" value="NZ_FOFS01000011.1"/>
</dbReference>
<dbReference type="AlphaFoldDB" id="A0A1H9JBT4"/>
<dbReference type="PANTHER" id="PTHR30055">
    <property type="entry name" value="HTH-TYPE TRANSCRIPTIONAL REGULATOR RUTR"/>
    <property type="match status" value="1"/>
</dbReference>
<dbReference type="GO" id="GO:0003700">
    <property type="term" value="F:DNA-binding transcription factor activity"/>
    <property type="evidence" value="ECO:0007669"/>
    <property type="project" value="TreeGrafter"/>
</dbReference>
<keyword evidence="8" id="KW-1185">Reference proteome</keyword>
<feature type="region of interest" description="Disordered" evidence="5">
    <location>
        <begin position="1"/>
        <end position="23"/>
    </location>
</feature>
<dbReference type="Pfam" id="PF17932">
    <property type="entry name" value="TetR_C_24"/>
    <property type="match status" value="1"/>
</dbReference>
<dbReference type="InterPro" id="IPR050109">
    <property type="entry name" value="HTH-type_TetR-like_transc_reg"/>
</dbReference>
<dbReference type="InterPro" id="IPR009057">
    <property type="entry name" value="Homeodomain-like_sf"/>
</dbReference>
<feature type="domain" description="HTH tetR-type" evidence="6">
    <location>
        <begin position="23"/>
        <end position="83"/>
    </location>
</feature>
<dbReference type="Gene3D" id="1.10.10.60">
    <property type="entry name" value="Homeodomain-like"/>
    <property type="match status" value="1"/>
</dbReference>